<dbReference type="Pfam" id="PF25600">
    <property type="entry name" value="TRIM_CC"/>
    <property type="match status" value="2"/>
</dbReference>
<feature type="domain" description="B30.2/SPRY" evidence="11">
    <location>
        <begin position="344"/>
        <end position="554"/>
    </location>
</feature>
<dbReference type="GO" id="GO:0016020">
    <property type="term" value="C:membrane"/>
    <property type="evidence" value="ECO:0007669"/>
    <property type="project" value="UniProtKB-SubCell"/>
</dbReference>
<evidence type="ECO:0000256" key="2">
    <source>
        <dbReference type="ARBA" id="ARBA00022723"/>
    </source>
</evidence>
<dbReference type="InterPro" id="IPR036179">
    <property type="entry name" value="Ig-like_dom_sf"/>
</dbReference>
<dbReference type="Pfam" id="PF00643">
    <property type="entry name" value="zf-B_box"/>
    <property type="match status" value="1"/>
</dbReference>
<protein>
    <submittedName>
        <fullName evidence="13">TRI47 protein</fullName>
    </submittedName>
</protein>
<evidence type="ECO:0000259" key="11">
    <source>
        <dbReference type="PROSITE" id="PS50188"/>
    </source>
</evidence>
<dbReference type="Proteomes" id="UP000886611">
    <property type="component" value="Unassembled WGS sequence"/>
</dbReference>
<evidence type="ECO:0000259" key="9">
    <source>
        <dbReference type="PROSITE" id="PS50089"/>
    </source>
</evidence>
<dbReference type="PANTHER" id="PTHR25465">
    <property type="entry name" value="B-BOX DOMAIN CONTAINING"/>
    <property type="match status" value="1"/>
</dbReference>
<dbReference type="PROSITE" id="PS50089">
    <property type="entry name" value="ZF_RING_2"/>
    <property type="match status" value="2"/>
</dbReference>
<dbReference type="InterPro" id="IPR003879">
    <property type="entry name" value="Butyrophylin_SPRY"/>
</dbReference>
<feature type="domain" description="Ig-like" evidence="12">
    <location>
        <begin position="877"/>
        <end position="990"/>
    </location>
</feature>
<dbReference type="EMBL" id="JAATIS010008602">
    <property type="protein sequence ID" value="KAG2457263.1"/>
    <property type="molecule type" value="Genomic_DNA"/>
</dbReference>
<feature type="domain" description="RING-type" evidence="9">
    <location>
        <begin position="534"/>
        <end position="574"/>
    </location>
</feature>
<dbReference type="InterPro" id="IPR007110">
    <property type="entry name" value="Ig-like_dom"/>
</dbReference>
<feature type="coiled-coil region" evidence="8">
    <location>
        <begin position="246"/>
        <end position="295"/>
    </location>
</feature>
<organism evidence="13 14">
    <name type="scientific">Polypterus senegalus</name>
    <name type="common">Senegal bichir</name>
    <dbReference type="NCBI Taxonomy" id="55291"/>
    <lineage>
        <taxon>Eukaryota</taxon>
        <taxon>Metazoa</taxon>
        <taxon>Chordata</taxon>
        <taxon>Craniata</taxon>
        <taxon>Vertebrata</taxon>
        <taxon>Euteleostomi</taxon>
        <taxon>Actinopterygii</taxon>
        <taxon>Polypteriformes</taxon>
        <taxon>Polypteridae</taxon>
        <taxon>Polypterus</taxon>
    </lineage>
</organism>
<dbReference type="SMART" id="SM00336">
    <property type="entry name" value="BBOX"/>
    <property type="match status" value="2"/>
</dbReference>
<dbReference type="SMART" id="SM00409">
    <property type="entry name" value="IG"/>
    <property type="match status" value="1"/>
</dbReference>
<dbReference type="InterPro" id="IPR013083">
    <property type="entry name" value="Znf_RING/FYVE/PHD"/>
</dbReference>
<comment type="subcellular location">
    <subcellularLocation>
        <location evidence="1">Membrane</location>
    </subcellularLocation>
</comment>
<keyword evidence="2" id="KW-0479">Metal-binding</keyword>
<dbReference type="FunFam" id="2.60.40.10:FF:000208">
    <property type="entry name" value="Butyrophilin subfamily 1 member A1"/>
    <property type="match status" value="1"/>
</dbReference>
<dbReference type="SUPFAM" id="SSF48726">
    <property type="entry name" value="Immunoglobulin"/>
    <property type="match status" value="1"/>
</dbReference>
<dbReference type="InterPro" id="IPR017907">
    <property type="entry name" value="Znf_RING_CS"/>
</dbReference>
<dbReference type="Gene3D" id="3.30.160.60">
    <property type="entry name" value="Classic Zinc Finger"/>
    <property type="match status" value="2"/>
</dbReference>
<evidence type="ECO:0000256" key="1">
    <source>
        <dbReference type="ARBA" id="ARBA00004370"/>
    </source>
</evidence>
<dbReference type="InterPro" id="IPR013106">
    <property type="entry name" value="Ig_V-set"/>
</dbReference>
<sequence length="1139" mass="130917">MAEARLLAFEDELICSLCLDTLTDLVSLHCGHSFCLKCLTDCWDRSQVYCCPQCKRTFTTRPELHVKTGLSEAVKKLKKVELCPPPPPPAQNYAGPGDVECDACTGKKFGAMKSCLTCMASFCQTHLQPHIEGDAWKGHKLVDPDANLKEKLCAKHHKSFEIFCKTDETCICMMCVVTGHNGHKMVELEMEREEKQKQLGATLSEIRMKLVEKEKIMQETRRAMEQMKISAKREVEKNEKSFADLIRCIKETRRKLIERIREQQKREVEKAEGVMKRLEKEIEELKRRGTELKEFAEIKDNIHFLKNFSSRRVLPDDGDSLSFTATADFSFEDLRKELSCLKKSLEKISQQDIMTWTPSDFCPLTLDSNTAHRFLRLSEGNKKVTCKKTKTKHPDNPDRFQSWAQVLCREALAGTRCYWEVEWSGDIMAIGVAYKGISRKGEECRLGHNDKSWSLWWSYLKCFVCHDDKQSVISAPYSPRVGTLSRWDAWKKDGLGEWHYSSLGAGTVLELWRTALLTAMVEAQLCDLQDEFICLLCVETLTDPVSIPCGHSFCLKCLKDCWDQSQECCCPQCKENFATRPVLRKNTVLNEVVKKLKTATSSPSPPALSQNYASPGDVKCDACTGKKFRAVKTCLTCMASYCQTHLQPHFEIAAWKDHKLTDPDGNLKEKFCAKHQKCLEIYCKTEETCICLMCGMTEHNHHEMVALEAEREEKKNQMDETMNEIDRRLEDREKKLKELRRAMEQMKISVERELEENENSFTDLIRCIEEGHRKLTERIREQERKEMEKAEGVVKGLEKEIEELKRRNAELKELSETKDNVHFLQTFSSLCVLPADGDSLRFTATADFSSEELRKELSCLIKGLEKISQWEIRTWTPSERFQVVGPSSDVRAFVGEDVILPASLSPAINAEAFQLSWFQDAFDSPVLLYQNLKITPERQMQAYKGRTALFREELLNGNVSLRLQDVRLSDRGLYRCFVDSGPWRDEVHIALNIEVLGGQPYISISSTEDKQTRLECMSDKWGTTPDVTWRDMNGVDLTPESSVTEVRDNEGFLRVRSFIPIKQEFNVFSCLMRSKVPKPDWHSRLTVYGKKLLEEIDTRNEPPVFDPRARGNSFLLHICSEVSPVFWPSGLLIYSHFDF</sequence>
<feature type="domain" description="Ig-like" evidence="12">
    <location>
        <begin position="1000"/>
        <end position="1086"/>
    </location>
</feature>
<keyword evidence="6" id="KW-0393">Immunoglobulin domain</keyword>
<dbReference type="PROSITE" id="PS50188">
    <property type="entry name" value="B302_SPRY"/>
    <property type="match status" value="1"/>
</dbReference>
<evidence type="ECO:0000259" key="10">
    <source>
        <dbReference type="PROSITE" id="PS50119"/>
    </source>
</evidence>
<evidence type="ECO:0000313" key="13">
    <source>
        <dbReference type="EMBL" id="KAG2457263.1"/>
    </source>
</evidence>
<dbReference type="InterPro" id="IPR013783">
    <property type="entry name" value="Ig-like_fold"/>
</dbReference>
<dbReference type="Pfam" id="PF07686">
    <property type="entry name" value="V-set"/>
    <property type="match status" value="1"/>
</dbReference>
<dbReference type="PROSITE" id="PS50835">
    <property type="entry name" value="IG_LIKE"/>
    <property type="match status" value="2"/>
</dbReference>
<comment type="caution">
    <text evidence="13">The sequence shown here is derived from an EMBL/GenBank/DDBJ whole genome shotgun (WGS) entry which is preliminary data.</text>
</comment>
<dbReference type="Gene3D" id="2.60.120.920">
    <property type="match status" value="1"/>
</dbReference>
<dbReference type="InterPro" id="IPR001870">
    <property type="entry name" value="B30.2/SPRY"/>
</dbReference>
<dbReference type="SMART" id="SM00589">
    <property type="entry name" value="PRY"/>
    <property type="match status" value="1"/>
</dbReference>
<keyword evidence="8" id="KW-0175">Coiled coil</keyword>
<evidence type="ECO:0000256" key="6">
    <source>
        <dbReference type="ARBA" id="ARBA00023319"/>
    </source>
</evidence>
<dbReference type="InterPro" id="IPR053896">
    <property type="entry name" value="BTN3A2-like_Ig-C"/>
</dbReference>
<gene>
    <name evidence="13" type="primary">Trim47_0</name>
    <name evidence="13" type="ORF">GTO96_0012535</name>
</gene>
<dbReference type="InterPro" id="IPR027370">
    <property type="entry name" value="Znf-RING_euk"/>
</dbReference>
<keyword evidence="4" id="KW-0862">Zinc</keyword>
<dbReference type="SMART" id="SM00184">
    <property type="entry name" value="RING"/>
    <property type="match status" value="2"/>
</dbReference>
<evidence type="ECO:0000313" key="14">
    <source>
        <dbReference type="Proteomes" id="UP000886611"/>
    </source>
</evidence>
<evidence type="ECO:0000259" key="12">
    <source>
        <dbReference type="PROSITE" id="PS50835"/>
    </source>
</evidence>
<dbReference type="Pfam" id="PF22705">
    <property type="entry name" value="C2-set_3"/>
    <property type="match status" value="1"/>
</dbReference>
<dbReference type="Gene3D" id="4.10.830.40">
    <property type="match status" value="2"/>
</dbReference>
<dbReference type="GO" id="GO:0008270">
    <property type="term" value="F:zinc ion binding"/>
    <property type="evidence" value="ECO:0007669"/>
    <property type="project" value="UniProtKB-KW"/>
</dbReference>
<evidence type="ECO:0000256" key="4">
    <source>
        <dbReference type="ARBA" id="ARBA00022833"/>
    </source>
</evidence>
<dbReference type="PROSITE" id="PS00518">
    <property type="entry name" value="ZF_RING_1"/>
    <property type="match status" value="2"/>
</dbReference>
<dbReference type="PRINTS" id="PR01407">
    <property type="entry name" value="BUTYPHLNCDUF"/>
</dbReference>
<feature type="domain" description="B box-type" evidence="10">
    <location>
        <begin position="148"/>
        <end position="188"/>
    </location>
</feature>
<dbReference type="PROSITE" id="PS50119">
    <property type="entry name" value="ZF_BBOX"/>
    <property type="match status" value="2"/>
</dbReference>
<keyword evidence="14" id="KW-1185">Reference proteome</keyword>
<keyword evidence="3 7" id="KW-0863">Zinc-finger</keyword>
<feature type="domain" description="RING-type" evidence="9">
    <location>
        <begin position="15"/>
        <end position="55"/>
    </location>
</feature>
<feature type="domain" description="B box-type" evidence="10">
    <location>
        <begin position="667"/>
        <end position="707"/>
    </location>
</feature>
<evidence type="ECO:0000256" key="8">
    <source>
        <dbReference type="SAM" id="Coils"/>
    </source>
</evidence>
<dbReference type="GO" id="GO:0005737">
    <property type="term" value="C:cytoplasm"/>
    <property type="evidence" value="ECO:0007669"/>
    <property type="project" value="UniProtKB-ARBA"/>
</dbReference>
<feature type="coiled-coil region" evidence="8">
    <location>
        <begin position="704"/>
        <end position="821"/>
    </location>
</feature>
<dbReference type="CDD" id="cd19769">
    <property type="entry name" value="Bbox2_TRIM16-like"/>
    <property type="match status" value="2"/>
</dbReference>
<evidence type="ECO:0000256" key="5">
    <source>
        <dbReference type="ARBA" id="ARBA00023136"/>
    </source>
</evidence>
<dbReference type="SUPFAM" id="SSF49899">
    <property type="entry name" value="Concanavalin A-like lectins/glucanases"/>
    <property type="match status" value="1"/>
</dbReference>
<name>A0A8X7WVA0_POLSE</name>
<dbReference type="SUPFAM" id="SSF57850">
    <property type="entry name" value="RING/U-box"/>
    <property type="match status" value="2"/>
</dbReference>
<dbReference type="SUPFAM" id="SSF57845">
    <property type="entry name" value="B-box zinc-binding domain"/>
    <property type="match status" value="2"/>
</dbReference>
<feature type="non-terminal residue" evidence="13">
    <location>
        <position position="1"/>
    </location>
</feature>
<proteinExistence type="predicted"/>
<dbReference type="InterPro" id="IPR058030">
    <property type="entry name" value="TRIM8/14/16/25/29/45/65_CC"/>
</dbReference>
<dbReference type="PANTHER" id="PTHR25465:SF5">
    <property type="entry name" value="E3 UBIQUITIN_ISG15 LIGASE TRIM25-RELATED"/>
    <property type="match status" value="1"/>
</dbReference>
<dbReference type="Pfam" id="PF13445">
    <property type="entry name" value="zf-RING_UBOX"/>
    <property type="match status" value="2"/>
</dbReference>
<evidence type="ECO:0000256" key="3">
    <source>
        <dbReference type="ARBA" id="ARBA00022771"/>
    </source>
</evidence>
<dbReference type="InterPro" id="IPR006574">
    <property type="entry name" value="PRY"/>
</dbReference>
<dbReference type="InterPro" id="IPR000315">
    <property type="entry name" value="Znf_B-box"/>
</dbReference>
<dbReference type="AlphaFoldDB" id="A0A8X7WVA0"/>
<dbReference type="InterPro" id="IPR003599">
    <property type="entry name" value="Ig_sub"/>
</dbReference>
<dbReference type="InterPro" id="IPR001841">
    <property type="entry name" value="Znf_RING"/>
</dbReference>
<dbReference type="InterPro" id="IPR051051">
    <property type="entry name" value="E3_ubiq-ligase_TRIM/RNF"/>
</dbReference>
<evidence type="ECO:0000256" key="7">
    <source>
        <dbReference type="PROSITE-ProRule" id="PRU00024"/>
    </source>
</evidence>
<dbReference type="InterPro" id="IPR013320">
    <property type="entry name" value="ConA-like_dom_sf"/>
</dbReference>
<accession>A0A8X7WVA0</accession>
<dbReference type="InterPro" id="IPR043136">
    <property type="entry name" value="B30.2/SPRY_sf"/>
</dbReference>
<dbReference type="Gene3D" id="2.60.40.10">
    <property type="entry name" value="Immunoglobulins"/>
    <property type="match status" value="2"/>
</dbReference>
<dbReference type="Pfam" id="PF13765">
    <property type="entry name" value="PRY"/>
    <property type="match status" value="1"/>
</dbReference>
<feature type="non-terminal residue" evidence="13">
    <location>
        <position position="1139"/>
    </location>
</feature>
<dbReference type="Gene3D" id="3.30.40.10">
    <property type="entry name" value="Zinc/RING finger domain, C3HC4 (zinc finger)"/>
    <property type="match status" value="2"/>
</dbReference>
<reference evidence="13 14" key="1">
    <citation type="journal article" date="2021" name="Cell">
        <title>Tracing the genetic footprints of vertebrate landing in non-teleost ray-finned fishes.</title>
        <authorList>
            <person name="Bi X."/>
            <person name="Wang K."/>
            <person name="Yang L."/>
            <person name="Pan H."/>
            <person name="Jiang H."/>
            <person name="Wei Q."/>
            <person name="Fang M."/>
            <person name="Yu H."/>
            <person name="Zhu C."/>
            <person name="Cai Y."/>
            <person name="He Y."/>
            <person name="Gan X."/>
            <person name="Zeng H."/>
            <person name="Yu D."/>
            <person name="Zhu Y."/>
            <person name="Jiang H."/>
            <person name="Qiu Q."/>
            <person name="Yang H."/>
            <person name="Zhang Y.E."/>
            <person name="Wang W."/>
            <person name="Zhu M."/>
            <person name="He S."/>
            <person name="Zhang G."/>
        </authorList>
    </citation>
    <scope>NUCLEOTIDE SEQUENCE [LARGE SCALE GENOMIC DNA]</scope>
    <source>
        <strain evidence="13">Bchr_013</strain>
    </source>
</reference>
<keyword evidence="5" id="KW-0472">Membrane</keyword>